<dbReference type="AlphaFoldDB" id="A0A1E1WE96"/>
<protein>
    <submittedName>
        <fullName evidence="1">Uncharacterized protein</fullName>
    </submittedName>
</protein>
<organism evidence="1">
    <name type="scientific">Pectinophora gossypiella</name>
    <name type="common">Cotton pink bollworm</name>
    <name type="synonym">Depressaria gossypiella</name>
    <dbReference type="NCBI Taxonomy" id="13191"/>
    <lineage>
        <taxon>Eukaryota</taxon>
        <taxon>Metazoa</taxon>
        <taxon>Ecdysozoa</taxon>
        <taxon>Arthropoda</taxon>
        <taxon>Hexapoda</taxon>
        <taxon>Insecta</taxon>
        <taxon>Pterygota</taxon>
        <taxon>Neoptera</taxon>
        <taxon>Endopterygota</taxon>
        <taxon>Lepidoptera</taxon>
        <taxon>Glossata</taxon>
        <taxon>Ditrysia</taxon>
        <taxon>Gelechioidea</taxon>
        <taxon>Gelechiidae</taxon>
        <taxon>Apatetrinae</taxon>
        <taxon>Pectinophora</taxon>
    </lineage>
</organism>
<reference evidence="1" key="1">
    <citation type="submission" date="2015-09" db="EMBL/GenBank/DDBJ databases">
        <title>De novo assembly of Pectinophora gossypiella (Pink Bollworm) gut transcriptome.</title>
        <authorList>
            <person name="Tassone E.E."/>
        </authorList>
    </citation>
    <scope>NUCLEOTIDE SEQUENCE</scope>
</reference>
<sequence>KIIKKKKCSHCETDLTAVNVENIHAWISFREFKCMKKKKLTYPSEHVVRMFGNILNEANGYLDCNAEKENVLKTIEAIMKSKYPFDFITCGLHKDIFVQNFLGLSIRLAVFNWCSIINKILRGTDVSRLESLEESLPLMQKK</sequence>
<evidence type="ECO:0000313" key="1">
    <source>
        <dbReference type="EMBL" id="JAT85320.1"/>
    </source>
</evidence>
<proteinExistence type="predicted"/>
<dbReference type="OrthoDB" id="7107965at2759"/>
<dbReference type="EMBL" id="GDQN01005734">
    <property type="protein sequence ID" value="JAT85320.1"/>
    <property type="molecule type" value="Transcribed_RNA"/>
</dbReference>
<feature type="non-terminal residue" evidence="1">
    <location>
        <position position="1"/>
    </location>
</feature>
<accession>A0A1E1WE96</accession>
<name>A0A1E1WE96_PECGO</name>
<feature type="non-terminal residue" evidence="1">
    <location>
        <position position="142"/>
    </location>
</feature>
<gene>
    <name evidence="1" type="ORF">g.3678</name>
</gene>